<accession>A0ABR1N029</accession>
<dbReference type="Proteomes" id="UP001367316">
    <property type="component" value="Unassembled WGS sequence"/>
</dbReference>
<evidence type="ECO:0000256" key="1">
    <source>
        <dbReference type="SAM" id="MobiDB-lite"/>
    </source>
</evidence>
<reference evidence="3 4" key="1">
    <citation type="submission" date="2024-04" db="EMBL/GenBank/DDBJ databases">
        <title>Phyllosticta paracitricarpa is synonymous to the EU quarantine fungus P. citricarpa based on phylogenomic analyses.</title>
        <authorList>
            <consortium name="Lawrence Berkeley National Laboratory"/>
            <person name="Van ingen-buijs V.A."/>
            <person name="Van westerhoven A.C."/>
            <person name="Haridas S."/>
            <person name="Skiadas P."/>
            <person name="Martin F."/>
            <person name="Groenewald J.Z."/>
            <person name="Crous P.W."/>
            <person name="Seidl M.F."/>
        </authorList>
    </citation>
    <scope>NUCLEOTIDE SEQUENCE [LARGE SCALE GENOMIC DNA]</scope>
    <source>
        <strain evidence="3 4">CBS 141358</strain>
    </source>
</reference>
<evidence type="ECO:0008006" key="5">
    <source>
        <dbReference type="Google" id="ProtNLM"/>
    </source>
</evidence>
<protein>
    <recommendedName>
        <fullName evidence="5">Secreted protein</fullName>
    </recommendedName>
</protein>
<evidence type="ECO:0000313" key="3">
    <source>
        <dbReference type="EMBL" id="KAK7608565.1"/>
    </source>
</evidence>
<name>A0ABR1N029_9PEZI</name>
<evidence type="ECO:0000313" key="4">
    <source>
        <dbReference type="Proteomes" id="UP001367316"/>
    </source>
</evidence>
<comment type="caution">
    <text evidence="3">The sequence shown here is derived from an EMBL/GenBank/DDBJ whole genome shotgun (WGS) entry which is preliminary data.</text>
</comment>
<feature type="compositionally biased region" description="Basic and acidic residues" evidence="1">
    <location>
        <begin position="91"/>
        <end position="109"/>
    </location>
</feature>
<keyword evidence="2" id="KW-0732">Signal</keyword>
<gene>
    <name evidence="3" type="ORF">JOL62DRAFT_213406</name>
</gene>
<proteinExistence type="predicted"/>
<dbReference type="EMBL" id="JBBPBF010000028">
    <property type="protein sequence ID" value="KAK7608565.1"/>
    <property type="molecule type" value="Genomic_DNA"/>
</dbReference>
<evidence type="ECO:0000256" key="2">
    <source>
        <dbReference type="SAM" id="SignalP"/>
    </source>
</evidence>
<feature type="region of interest" description="Disordered" evidence="1">
    <location>
        <begin position="75"/>
        <end position="109"/>
    </location>
</feature>
<feature type="signal peptide" evidence="2">
    <location>
        <begin position="1"/>
        <end position="27"/>
    </location>
</feature>
<organism evidence="3 4">
    <name type="scientific">Phyllosticta paracitricarpa</name>
    <dbReference type="NCBI Taxonomy" id="2016321"/>
    <lineage>
        <taxon>Eukaryota</taxon>
        <taxon>Fungi</taxon>
        <taxon>Dikarya</taxon>
        <taxon>Ascomycota</taxon>
        <taxon>Pezizomycotina</taxon>
        <taxon>Dothideomycetes</taxon>
        <taxon>Dothideomycetes incertae sedis</taxon>
        <taxon>Botryosphaeriales</taxon>
        <taxon>Phyllostictaceae</taxon>
        <taxon>Phyllosticta</taxon>
    </lineage>
</organism>
<keyword evidence="4" id="KW-1185">Reference proteome</keyword>
<sequence>MKWRWKKLKCLLVETACLLASFTVVDAYRATREGEVKKCKPKIHRRLGDCRSITVPKSSRVFSPATFHPPFAQFKANVGSDTKRRKKTPRHEREGEATKSREMRWRRAR</sequence>
<feature type="chain" id="PRO_5046026782" description="Secreted protein" evidence="2">
    <location>
        <begin position="28"/>
        <end position="109"/>
    </location>
</feature>